<name>A0A6I2UII8_9FIRM</name>
<dbReference type="InterPro" id="IPR000595">
    <property type="entry name" value="cNMP-bd_dom"/>
</dbReference>
<dbReference type="Pfam" id="PF13545">
    <property type="entry name" value="HTH_Crp_2"/>
    <property type="match status" value="1"/>
</dbReference>
<dbReference type="Gene3D" id="2.60.120.10">
    <property type="entry name" value="Jelly Rolls"/>
    <property type="match status" value="1"/>
</dbReference>
<dbReference type="GO" id="GO:0003677">
    <property type="term" value="F:DNA binding"/>
    <property type="evidence" value="ECO:0007669"/>
    <property type="project" value="UniProtKB-KW"/>
</dbReference>
<evidence type="ECO:0000313" key="6">
    <source>
        <dbReference type="EMBL" id="MSU09545.1"/>
    </source>
</evidence>
<proteinExistence type="predicted"/>
<dbReference type="AlphaFoldDB" id="A0A6I2UII8"/>
<evidence type="ECO:0000256" key="3">
    <source>
        <dbReference type="ARBA" id="ARBA00023163"/>
    </source>
</evidence>
<sequence length="225" mass="24951">MNLSNTQLFRGLEEAEITSLLGCLNATTRSFQKGEVILSEGNITENIGILLSGLAVISCNDIWGNTSILGHVAPGSVFAEVYACIPGEPMLVTVSAAEDTSILFMNVGRVLATCTNSCPFHTRLVRNLLTVCAHRNLQLSQRIQHTSSKSIRGRLMSYFSECAKRAGSNSFLIPYNRQQLADYLNVDRSTMCNELSKMQKDGIIEYSKNQFLLKDSLMFQCNRPR</sequence>
<evidence type="ECO:0000259" key="5">
    <source>
        <dbReference type="PROSITE" id="PS51063"/>
    </source>
</evidence>
<dbReference type="GO" id="GO:0006355">
    <property type="term" value="P:regulation of DNA-templated transcription"/>
    <property type="evidence" value="ECO:0007669"/>
    <property type="project" value="InterPro"/>
</dbReference>
<protein>
    <submittedName>
        <fullName evidence="6">Crp/Fnr family transcriptional regulator</fullName>
    </submittedName>
</protein>
<accession>A0A6I2UII8</accession>
<dbReference type="SUPFAM" id="SSF51206">
    <property type="entry name" value="cAMP-binding domain-like"/>
    <property type="match status" value="1"/>
</dbReference>
<organism evidence="6 7">
    <name type="scientific">Anaerovibrio slackiae</name>
    <dbReference type="NCBI Taxonomy" id="2652309"/>
    <lineage>
        <taxon>Bacteria</taxon>
        <taxon>Bacillati</taxon>
        <taxon>Bacillota</taxon>
        <taxon>Negativicutes</taxon>
        <taxon>Selenomonadales</taxon>
        <taxon>Selenomonadaceae</taxon>
        <taxon>Anaerovibrio</taxon>
    </lineage>
</organism>
<evidence type="ECO:0000256" key="1">
    <source>
        <dbReference type="ARBA" id="ARBA00023015"/>
    </source>
</evidence>
<dbReference type="InterPro" id="IPR018490">
    <property type="entry name" value="cNMP-bd_dom_sf"/>
</dbReference>
<dbReference type="PROSITE" id="PS51063">
    <property type="entry name" value="HTH_CRP_2"/>
    <property type="match status" value="1"/>
</dbReference>
<dbReference type="PROSITE" id="PS50042">
    <property type="entry name" value="CNMP_BINDING_3"/>
    <property type="match status" value="1"/>
</dbReference>
<comment type="caution">
    <text evidence="6">The sequence shown here is derived from an EMBL/GenBank/DDBJ whole genome shotgun (WGS) entry which is preliminary data.</text>
</comment>
<feature type="domain" description="HTH crp-type" evidence="5">
    <location>
        <begin position="149"/>
        <end position="217"/>
    </location>
</feature>
<dbReference type="Proteomes" id="UP000433181">
    <property type="component" value="Unassembled WGS sequence"/>
</dbReference>
<evidence type="ECO:0000259" key="4">
    <source>
        <dbReference type="PROSITE" id="PS50042"/>
    </source>
</evidence>
<dbReference type="EMBL" id="VUNR01000026">
    <property type="protein sequence ID" value="MSU09545.1"/>
    <property type="molecule type" value="Genomic_DNA"/>
</dbReference>
<dbReference type="Pfam" id="PF00027">
    <property type="entry name" value="cNMP_binding"/>
    <property type="match status" value="1"/>
</dbReference>
<dbReference type="RefSeq" id="WP_154407715.1">
    <property type="nucleotide sequence ID" value="NZ_JBGUTX010000103.1"/>
</dbReference>
<feature type="domain" description="Cyclic nucleotide-binding" evidence="4">
    <location>
        <begin position="8"/>
        <end position="106"/>
    </location>
</feature>
<keyword evidence="7" id="KW-1185">Reference proteome</keyword>
<gene>
    <name evidence="6" type="ORF">FYJ84_11195</name>
</gene>
<keyword evidence="2" id="KW-0238">DNA-binding</keyword>
<reference evidence="6 7" key="1">
    <citation type="submission" date="2019-08" db="EMBL/GenBank/DDBJ databases">
        <title>In-depth cultivation of the pig gut microbiome towards novel bacterial diversity and tailored functional studies.</title>
        <authorList>
            <person name="Wylensek D."/>
            <person name="Hitch T.C.A."/>
            <person name="Clavel T."/>
        </authorList>
    </citation>
    <scope>NUCLEOTIDE SEQUENCE [LARGE SCALE GENOMIC DNA]</scope>
    <source>
        <strain evidence="6 7">WCA-693-APC-5D-A</strain>
    </source>
</reference>
<dbReference type="InterPro" id="IPR036390">
    <property type="entry name" value="WH_DNA-bd_sf"/>
</dbReference>
<dbReference type="GeneID" id="96779493"/>
<keyword evidence="1" id="KW-0805">Transcription regulation</keyword>
<evidence type="ECO:0000313" key="7">
    <source>
        <dbReference type="Proteomes" id="UP000433181"/>
    </source>
</evidence>
<dbReference type="InterPro" id="IPR012318">
    <property type="entry name" value="HTH_CRP"/>
</dbReference>
<dbReference type="CDD" id="cd00038">
    <property type="entry name" value="CAP_ED"/>
    <property type="match status" value="1"/>
</dbReference>
<evidence type="ECO:0000256" key="2">
    <source>
        <dbReference type="ARBA" id="ARBA00023125"/>
    </source>
</evidence>
<dbReference type="InterPro" id="IPR014710">
    <property type="entry name" value="RmlC-like_jellyroll"/>
</dbReference>
<keyword evidence="3" id="KW-0804">Transcription</keyword>
<dbReference type="SUPFAM" id="SSF46785">
    <property type="entry name" value="Winged helix' DNA-binding domain"/>
    <property type="match status" value="1"/>
</dbReference>